<dbReference type="InterPro" id="IPR036300">
    <property type="entry name" value="MIR_dom_sf"/>
</dbReference>
<dbReference type="InterPro" id="IPR027005">
    <property type="entry name" value="PMT-like"/>
</dbReference>
<dbReference type="Gene3D" id="2.80.10.50">
    <property type="match status" value="1"/>
</dbReference>
<dbReference type="AlphaFoldDB" id="A0A0L0F9F4"/>
<dbReference type="OrthoDB" id="292747at2759"/>
<dbReference type="EMBL" id="KQ245722">
    <property type="protein sequence ID" value="KNC73354.1"/>
    <property type="molecule type" value="Genomic_DNA"/>
</dbReference>
<gene>
    <name evidence="3" type="ORF">SARC_14086</name>
</gene>
<name>A0A0L0F9F4_9EUKA</name>
<dbReference type="PANTHER" id="PTHR10050:SF46">
    <property type="entry name" value="PROTEIN O-MANNOSYL-TRANSFERASE 2"/>
    <property type="match status" value="1"/>
</dbReference>
<dbReference type="Proteomes" id="UP000054560">
    <property type="component" value="Unassembled WGS sequence"/>
</dbReference>
<proteinExistence type="predicted"/>
<dbReference type="GeneID" id="25914590"/>
<dbReference type="eggNOG" id="KOG3359">
    <property type="taxonomic scope" value="Eukaryota"/>
</dbReference>
<evidence type="ECO:0000259" key="2">
    <source>
        <dbReference type="Pfam" id="PF02815"/>
    </source>
</evidence>
<evidence type="ECO:0000313" key="3">
    <source>
        <dbReference type="EMBL" id="KNC73354.1"/>
    </source>
</evidence>
<reference evidence="3 4" key="1">
    <citation type="submission" date="2011-02" db="EMBL/GenBank/DDBJ databases">
        <title>The Genome Sequence of Sphaeroforma arctica JP610.</title>
        <authorList>
            <consortium name="The Broad Institute Genome Sequencing Platform"/>
            <person name="Russ C."/>
            <person name="Cuomo C."/>
            <person name="Young S.K."/>
            <person name="Zeng Q."/>
            <person name="Gargeya S."/>
            <person name="Alvarado L."/>
            <person name="Berlin A."/>
            <person name="Chapman S.B."/>
            <person name="Chen Z."/>
            <person name="Freedman E."/>
            <person name="Gellesch M."/>
            <person name="Goldberg J."/>
            <person name="Griggs A."/>
            <person name="Gujja S."/>
            <person name="Heilman E."/>
            <person name="Heiman D."/>
            <person name="Howarth C."/>
            <person name="Mehta T."/>
            <person name="Neiman D."/>
            <person name="Pearson M."/>
            <person name="Roberts A."/>
            <person name="Saif S."/>
            <person name="Shea T."/>
            <person name="Shenoy N."/>
            <person name="Sisk P."/>
            <person name="Stolte C."/>
            <person name="Sykes S."/>
            <person name="White J."/>
            <person name="Yandava C."/>
            <person name="Burger G."/>
            <person name="Gray M.W."/>
            <person name="Holland P.W.H."/>
            <person name="King N."/>
            <person name="Lang F.B.F."/>
            <person name="Roger A.J."/>
            <person name="Ruiz-Trillo I."/>
            <person name="Haas B."/>
            <person name="Nusbaum C."/>
            <person name="Birren B."/>
        </authorList>
    </citation>
    <scope>NUCLEOTIDE SEQUENCE [LARGE SCALE GENOMIC DNA]</scope>
    <source>
        <strain evidence="3 4">JP610</strain>
    </source>
</reference>
<dbReference type="GO" id="GO:0004169">
    <property type="term" value="F:dolichyl-phosphate-mannose-protein mannosyltransferase activity"/>
    <property type="evidence" value="ECO:0007669"/>
    <property type="project" value="TreeGrafter"/>
</dbReference>
<dbReference type="STRING" id="667725.A0A0L0F9F4"/>
<protein>
    <recommendedName>
        <fullName evidence="2">MIR domain-containing protein</fullName>
    </recommendedName>
</protein>
<evidence type="ECO:0000256" key="1">
    <source>
        <dbReference type="ARBA" id="ARBA00022737"/>
    </source>
</evidence>
<keyword evidence="4" id="KW-1185">Reference proteome</keyword>
<dbReference type="RefSeq" id="XP_014147256.1">
    <property type="nucleotide sequence ID" value="XM_014291781.1"/>
</dbReference>
<dbReference type="Pfam" id="PF02815">
    <property type="entry name" value="MIR"/>
    <property type="match status" value="1"/>
</dbReference>
<feature type="non-terminal residue" evidence="3">
    <location>
        <position position="137"/>
    </location>
</feature>
<organism evidence="3 4">
    <name type="scientific">Sphaeroforma arctica JP610</name>
    <dbReference type="NCBI Taxonomy" id="667725"/>
    <lineage>
        <taxon>Eukaryota</taxon>
        <taxon>Ichthyosporea</taxon>
        <taxon>Ichthyophonida</taxon>
        <taxon>Sphaeroforma</taxon>
    </lineage>
</organism>
<dbReference type="SUPFAM" id="SSF82109">
    <property type="entry name" value="MIR domain"/>
    <property type="match status" value="1"/>
</dbReference>
<accession>A0A0L0F9F4</accession>
<dbReference type="PANTHER" id="PTHR10050">
    <property type="entry name" value="DOLICHYL-PHOSPHATE-MANNOSE--PROTEIN MANNOSYLTRANSFERASE"/>
    <property type="match status" value="1"/>
</dbReference>
<dbReference type="InterPro" id="IPR016093">
    <property type="entry name" value="MIR_motif"/>
</dbReference>
<sequence length="137" mass="15393">KFSEEVVKNGDKVRLFHVPTGKSMYMHGFPAPVTKELAEVSMDAGAGDEFEVKIDRLKIEQTKNPLMKRFKSEVREGKALELHNVVRFIHAKTRCAVMMSPKLLPAWGYSQFEVGCIKPTNTNGTETYPTGTEFTIA</sequence>
<keyword evidence="1" id="KW-0677">Repeat</keyword>
<evidence type="ECO:0000313" key="4">
    <source>
        <dbReference type="Proteomes" id="UP000054560"/>
    </source>
</evidence>
<feature type="domain" description="MIR" evidence="2">
    <location>
        <begin position="3"/>
        <end position="118"/>
    </location>
</feature>
<feature type="non-terminal residue" evidence="3">
    <location>
        <position position="1"/>
    </location>
</feature>